<evidence type="ECO:0000313" key="3">
    <source>
        <dbReference type="Proteomes" id="UP001152797"/>
    </source>
</evidence>
<dbReference type="AlphaFoldDB" id="A0A9P1GDH1"/>
<name>A0A9P1GDH1_9DINO</name>
<gene>
    <name evidence="1" type="ORF">C1SCF055_LOCUS31989</name>
</gene>
<dbReference type="Proteomes" id="UP001152797">
    <property type="component" value="Unassembled WGS sequence"/>
</dbReference>
<dbReference type="EMBL" id="CAMXCT020003802">
    <property type="protein sequence ID" value="CAL1159719.1"/>
    <property type="molecule type" value="Genomic_DNA"/>
</dbReference>
<comment type="caution">
    <text evidence="1">The sequence shown here is derived from an EMBL/GenBank/DDBJ whole genome shotgun (WGS) entry which is preliminary data.</text>
</comment>
<protein>
    <submittedName>
        <fullName evidence="1">Uncharacterized protein</fullName>
    </submittedName>
</protein>
<reference evidence="1" key="1">
    <citation type="submission" date="2022-10" db="EMBL/GenBank/DDBJ databases">
        <authorList>
            <person name="Chen Y."/>
            <person name="Dougan E. K."/>
            <person name="Chan C."/>
            <person name="Rhodes N."/>
            <person name="Thang M."/>
        </authorList>
    </citation>
    <scope>NUCLEOTIDE SEQUENCE</scope>
</reference>
<reference evidence="2 3" key="2">
    <citation type="submission" date="2024-05" db="EMBL/GenBank/DDBJ databases">
        <authorList>
            <person name="Chen Y."/>
            <person name="Shah S."/>
            <person name="Dougan E. K."/>
            <person name="Thang M."/>
            <person name="Chan C."/>
        </authorList>
    </citation>
    <scope>NUCLEOTIDE SEQUENCE [LARGE SCALE GENOMIC DNA]</scope>
</reference>
<keyword evidence="3" id="KW-1185">Reference proteome</keyword>
<dbReference type="EMBL" id="CAMXCT010003802">
    <property type="protein sequence ID" value="CAI4006344.1"/>
    <property type="molecule type" value="Genomic_DNA"/>
</dbReference>
<accession>A0A9P1GDH1</accession>
<feature type="non-terminal residue" evidence="1">
    <location>
        <position position="334"/>
    </location>
</feature>
<evidence type="ECO:0000313" key="2">
    <source>
        <dbReference type="EMBL" id="CAL4793656.1"/>
    </source>
</evidence>
<feature type="non-terminal residue" evidence="1">
    <location>
        <position position="1"/>
    </location>
</feature>
<dbReference type="EMBL" id="CAMXCT030003802">
    <property type="protein sequence ID" value="CAL4793656.1"/>
    <property type="molecule type" value="Genomic_DNA"/>
</dbReference>
<proteinExistence type="predicted"/>
<evidence type="ECO:0000313" key="1">
    <source>
        <dbReference type="EMBL" id="CAI4006344.1"/>
    </source>
</evidence>
<organism evidence="1">
    <name type="scientific">Cladocopium goreaui</name>
    <dbReference type="NCBI Taxonomy" id="2562237"/>
    <lineage>
        <taxon>Eukaryota</taxon>
        <taxon>Sar</taxon>
        <taxon>Alveolata</taxon>
        <taxon>Dinophyceae</taxon>
        <taxon>Suessiales</taxon>
        <taxon>Symbiodiniaceae</taxon>
        <taxon>Cladocopium</taxon>
    </lineage>
</organism>
<sequence length="334" mass="35255">AHSAMRLMSAFEAPKNLSSIEVLLSLSDLSASALVQKPGAFGFLMFGRTKAPTVCDSVTGVTGVVTKACDREVEILESCLASITSPFSQVTQCVRERELDEKVTKVTGDHVVKASVKAFVRWSSDRPSDVPPSFLPSLVCPVPPFPLCFFCSGHFPTGQSAAGGGSSERLGLGSSALTCGVSAVQKGCALSPALPKSCAQQNHNAKWTAEMEDIALLEFPGLRSQGPEANATGSPALLEFPGLRSQGPEANATGSPDVQDPERAKVQTENIPAEKKLGFPCRACNLLSRDRRVLDLSVPPQFLPLDTAGIKVKARALDLSVPPQFLPIDVAGIK</sequence>